<feature type="non-terminal residue" evidence="1">
    <location>
        <position position="1"/>
    </location>
</feature>
<protein>
    <submittedName>
        <fullName evidence="1">Uncharacterized protein</fullName>
    </submittedName>
</protein>
<dbReference type="EMBL" id="CADCTS010000101">
    <property type="protein sequence ID" value="CAA9292756.1"/>
    <property type="molecule type" value="Genomic_DNA"/>
</dbReference>
<feature type="non-terminal residue" evidence="1">
    <location>
        <position position="38"/>
    </location>
</feature>
<gene>
    <name evidence="1" type="ORF">AVDCRST_MAG48-670</name>
</gene>
<reference evidence="1" key="1">
    <citation type="submission" date="2020-02" db="EMBL/GenBank/DDBJ databases">
        <authorList>
            <person name="Meier V. D."/>
        </authorList>
    </citation>
    <scope>NUCLEOTIDE SEQUENCE</scope>
    <source>
        <strain evidence="1">AVDCRST_MAG48</strain>
    </source>
</reference>
<dbReference type="AlphaFoldDB" id="A0A6J4K0T7"/>
<organism evidence="1">
    <name type="scientific">uncultured Friedmanniella sp</name>
    <dbReference type="NCBI Taxonomy" id="335381"/>
    <lineage>
        <taxon>Bacteria</taxon>
        <taxon>Bacillati</taxon>
        <taxon>Actinomycetota</taxon>
        <taxon>Actinomycetes</taxon>
        <taxon>Propionibacteriales</taxon>
        <taxon>Nocardioidaceae</taxon>
        <taxon>Friedmanniella</taxon>
        <taxon>environmental samples</taxon>
    </lineage>
</organism>
<accession>A0A6J4K0T7</accession>
<name>A0A6J4K0T7_9ACTN</name>
<evidence type="ECO:0000313" key="1">
    <source>
        <dbReference type="EMBL" id="CAA9292756.1"/>
    </source>
</evidence>
<sequence length="38" mass="4381">ARTRLARRCCCRPRPRPSSGSTGCWRWSSPIRPALLRL</sequence>
<proteinExistence type="predicted"/>